<dbReference type="Gene3D" id="1.20.58.690">
    <property type="match status" value="1"/>
</dbReference>
<comment type="caution">
    <text evidence="9">The sequence shown here is derived from an EMBL/GenBank/DDBJ whole genome shotgun (WGS) entry which is preliminary data.</text>
</comment>
<evidence type="ECO:0000256" key="2">
    <source>
        <dbReference type="ARBA" id="ARBA00009712"/>
    </source>
</evidence>
<evidence type="ECO:0000256" key="6">
    <source>
        <dbReference type="ARBA" id="ARBA00023033"/>
    </source>
</evidence>
<dbReference type="GO" id="GO:0016714">
    <property type="term" value="F:oxidoreductase activity, acting on paired donors, with incorporation or reduction of molecular oxygen, reduced pteridine as one donor, and incorporation of one atom of oxygen"/>
    <property type="evidence" value="ECO:0007669"/>
    <property type="project" value="InterPro"/>
</dbReference>
<dbReference type="PANTHER" id="PTHR11473:SF24">
    <property type="entry name" value="PHENYLALANINE-4-HYDROXYLASE"/>
    <property type="match status" value="1"/>
</dbReference>
<dbReference type="SUPFAM" id="SSF56534">
    <property type="entry name" value="Aromatic aminoacid monoxygenases, catalytic and oligomerization domains"/>
    <property type="match status" value="1"/>
</dbReference>
<evidence type="ECO:0000313" key="9">
    <source>
        <dbReference type="EMBL" id="RAL24154.1"/>
    </source>
</evidence>
<evidence type="ECO:0000313" key="10">
    <source>
        <dbReference type="Proteomes" id="UP000251213"/>
    </source>
</evidence>
<comment type="cofactor">
    <cofactor evidence="1 7">
        <name>Fe(2+)</name>
        <dbReference type="ChEBI" id="CHEBI:29033"/>
    </cofactor>
</comment>
<dbReference type="GO" id="GO:0009072">
    <property type="term" value="P:aromatic amino acid metabolic process"/>
    <property type="evidence" value="ECO:0007669"/>
    <property type="project" value="InterPro"/>
</dbReference>
<reference evidence="9 10" key="2">
    <citation type="submission" date="2018-06" db="EMBL/GenBank/DDBJ databases">
        <authorList>
            <person name="Zhirakovskaya E."/>
        </authorList>
    </citation>
    <scope>NUCLEOTIDE SEQUENCE [LARGE SCALE GENOMIC DNA]</scope>
    <source>
        <strain evidence="9 10">FBKL4.011</strain>
    </source>
</reference>
<feature type="binding site" evidence="7">
    <location>
        <position position="214"/>
    </location>
    <ligand>
        <name>Fe cation</name>
        <dbReference type="ChEBI" id="CHEBI:24875"/>
    </ligand>
</feature>
<comment type="similarity">
    <text evidence="2">Belongs to the biopterin-dependent aromatic amino acid hydroxylase family.</text>
</comment>
<evidence type="ECO:0000256" key="3">
    <source>
        <dbReference type="ARBA" id="ARBA00022723"/>
    </source>
</evidence>
<dbReference type="Pfam" id="PF00351">
    <property type="entry name" value="Biopterin_H"/>
    <property type="match status" value="2"/>
</dbReference>
<dbReference type="Proteomes" id="UP000251213">
    <property type="component" value="Unassembled WGS sequence"/>
</dbReference>
<dbReference type="CDD" id="cd00361">
    <property type="entry name" value="arom_aa_hydroxylase"/>
    <property type="match status" value="1"/>
</dbReference>
<dbReference type="InterPro" id="IPR019774">
    <property type="entry name" value="Aromatic-AA_hydroxylase_C"/>
</dbReference>
<proteinExistence type="inferred from homology"/>
<evidence type="ECO:0000256" key="5">
    <source>
        <dbReference type="ARBA" id="ARBA00023004"/>
    </source>
</evidence>
<accession>A0A364K450</accession>
<keyword evidence="3 7" id="KW-0479">Metal-binding</keyword>
<gene>
    <name evidence="9" type="ORF">DL897_10745</name>
</gene>
<dbReference type="InterPro" id="IPR001273">
    <property type="entry name" value="ArAA_hydroxylase"/>
</dbReference>
<dbReference type="InterPro" id="IPR036329">
    <property type="entry name" value="Aro-AA_hydroxylase_C_sf"/>
</dbReference>
<protein>
    <submittedName>
        <fullName evidence="9">Aromatic amino acid hydroxylase</fullName>
    </submittedName>
</protein>
<keyword evidence="10" id="KW-1185">Reference proteome</keyword>
<keyword evidence="6" id="KW-0503">Monooxygenase</keyword>
<dbReference type="PANTHER" id="PTHR11473">
    <property type="entry name" value="AROMATIC AMINO ACID HYDROXYLASE"/>
    <property type="match status" value="1"/>
</dbReference>
<dbReference type="EMBL" id="QJKK01000005">
    <property type="protein sequence ID" value="RAL24154.1"/>
    <property type="molecule type" value="Genomic_DNA"/>
</dbReference>
<dbReference type="RefSeq" id="WP_113659147.1">
    <property type="nucleotide sequence ID" value="NZ_KZ845667.1"/>
</dbReference>
<feature type="binding site" evidence="7">
    <location>
        <position position="124"/>
    </location>
    <ligand>
        <name>Fe cation</name>
        <dbReference type="ChEBI" id="CHEBI:24875"/>
    </ligand>
</feature>
<dbReference type="Gene3D" id="1.10.800.10">
    <property type="entry name" value="Aromatic amino acid hydroxylase"/>
    <property type="match status" value="1"/>
</dbReference>
<dbReference type="AlphaFoldDB" id="A0A364K450"/>
<feature type="domain" description="Biopterin-dependent aromatic amino acid hydroxylase family profile" evidence="8">
    <location>
        <begin position="1"/>
        <end position="336"/>
    </location>
</feature>
<dbReference type="InterPro" id="IPR036951">
    <property type="entry name" value="ArAA_hydroxylase_sf"/>
</dbReference>
<dbReference type="GO" id="GO:0005506">
    <property type="term" value="F:iron ion binding"/>
    <property type="evidence" value="ECO:0007669"/>
    <property type="project" value="InterPro"/>
</dbReference>
<evidence type="ECO:0000256" key="4">
    <source>
        <dbReference type="ARBA" id="ARBA00023002"/>
    </source>
</evidence>
<keyword evidence="4" id="KW-0560">Oxidoreductase</keyword>
<dbReference type="PROSITE" id="PS51410">
    <property type="entry name" value="BH4_AAA_HYDROXYL_2"/>
    <property type="match status" value="1"/>
</dbReference>
<name>A0A364K450_9BACL</name>
<organism evidence="9 10">
    <name type="scientific">Thermoflavimicrobium daqui</name>
    <dbReference type="NCBI Taxonomy" id="2137476"/>
    <lineage>
        <taxon>Bacteria</taxon>
        <taxon>Bacillati</taxon>
        <taxon>Bacillota</taxon>
        <taxon>Bacilli</taxon>
        <taxon>Bacillales</taxon>
        <taxon>Thermoactinomycetaceae</taxon>
        <taxon>Thermoflavimicrobium</taxon>
    </lineage>
</organism>
<evidence type="ECO:0000259" key="8">
    <source>
        <dbReference type="PROSITE" id="PS51410"/>
    </source>
</evidence>
<dbReference type="NCBIfam" id="NF010657">
    <property type="entry name" value="PRK14056.1"/>
    <property type="match status" value="1"/>
</dbReference>
<sequence>MLNQVQIPAHLKRYISKQRYEQYTPINQAVWRYVMRQNFHFFKERAHIAYRDGLTQSGISIERIPRIEEMDQCLQPFGWGAVPIDGLIPGVAFFDFQARGLLPIATDIRTLEHIAYTPAPDIIHEAAGHAPILCDHQYAEYVKIFGKIGAKALASKQENEVFQATRRLTLVMEDPHSTLDEIKQAEKELEEKVAKATEVSEATQISRLYWWTVEYGLIGDLDHPKIYGAGLLSSIGEGQHCLSDEVKKLPFDLEACITTDYDVTKPQPQLFVCHDFSELITAVEQFSERMAFRIGGNEGLEKAVQSGDVATAEYDTGVQISGVFTQLVKDQNGKAIYMRTAGPTALAYSYKELQGHGILRHTHGFGAPIGSIRGIDGLSSIQKGALIDLEYDSGIRLKGILKEWVNVNFQPVLLTLINCTVTYQDQVLFHPDWGEYDLIIGEKVVSVFAGAADPEKFFADENVELESEYVNTVTFSSLDHLYQKVRDIREKRQSSKDLPSIIRSLDDLYPNDWLLRLEILELCIEQEEFVSLAEKLKADLTKLKQKNSSLSFLIENGVKLIN</sequence>
<feature type="binding site" evidence="7">
    <location>
        <position position="129"/>
    </location>
    <ligand>
        <name>Fe cation</name>
        <dbReference type="ChEBI" id="CHEBI:24875"/>
    </ligand>
</feature>
<evidence type="ECO:0000256" key="1">
    <source>
        <dbReference type="ARBA" id="ARBA00001954"/>
    </source>
</evidence>
<evidence type="ECO:0000256" key="7">
    <source>
        <dbReference type="PIRSR" id="PIRSR601273-2"/>
    </source>
</evidence>
<reference evidence="9 10" key="1">
    <citation type="submission" date="2018-06" db="EMBL/GenBank/DDBJ databases">
        <title>Thermoflavimicrobium daqus sp. nov., a thermophilic microbe isolated from Moutai-flavour Daqu.</title>
        <authorList>
            <person name="Wang X."/>
            <person name="Zhou H."/>
        </authorList>
    </citation>
    <scope>NUCLEOTIDE SEQUENCE [LARGE SCALE GENOMIC DNA]</scope>
    <source>
        <strain evidence="9 10">FBKL4.011</strain>
    </source>
</reference>
<dbReference type="OrthoDB" id="9780502at2"/>
<keyword evidence="5 7" id="KW-0408">Iron</keyword>